<dbReference type="AlphaFoldDB" id="A0A2B4SNR6"/>
<dbReference type="SMART" id="SM00233">
    <property type="entry name" value="PH"/>
    <property type="match status" value="1"/>
</dbReference>
<dbReference type="Pfam" id="PF00169">
    <property type="entry name" value="PH"/>
    <property type="match status" value="1"/>
</dbReference>
<dbReference type="InterPro" id="IPR037840">
    <property type="entry name" value="PH_Anillin"/>
</dbReference>
<sequence length="1044" mass="116724">MDPFTQKLLARTQARKNQLVKKREELEACRAKRNSPTHDRPRRPLSEDNTDSGSADVDTDDIKRRRIGSEDSGKSAILNNSKDIDANSPSVQARKERLMKMQQKDQENGATPKKHWKAVTQGAGVNNSNVSSPSVASRSATFQANAARDQQKENIKDKKHLELQTSHTPGKLAEARSVFENSMSTKNKVSDEKDKFVPPPKPPRVAVTEDSSEKSSEEQLQAAKRRALSPPKNTKENNGGNHNSNSVIKRKAPDPPTTFQDQSQFKNDNRSDMKKISKGAGAIKDAKARNSQQSSSADEESNGNYPPVLVKRDRRGSVDDLDDVDKSDGDQPTPKPRTKVISLNEADNKTQEECADDKKVEENKTKATSDNRVTIVATPVGSEERLELNHGKQWSEEQPCVIQACVIEEENPKAVAKSGSSRSIVTVQAVSHDNPEGKRNANRRDKTQVTAVKESKTEKPPSAAKLADQDSKQEVASVVWEKQAQSSSKKQKKSTKKEEFAFKVPRRPTKESHFDPNETINLNDVDIHEMTFTFDFGQFDELEKERESIFKMSYEEKYKQLEKEQKKEEKKRKESASASSMGADREERRTYQSGYNSQSSEQYATKTVHKPKQPIPQRPKRIQDEIKVLLEEAAYQQNIVLQASQALNLCVANDITFKGSREEIEAERVLLLATEHRTACLDEVNKLKTGDGAGDEDAQEFKTMNSSGSGMPACTATLSLSGIKITLRQELMDMLRVGVRSDLGVFYFVCIIQHGTHEFYCSRVLSTNDATEGNFLVFPEKFTLKDLRPDFTVAVKLFCMNVKKTLMPGPVSTPTKHKIFQSPKVVKGMLAGRRTSDTPSPATQVLASPQTVFRTSSFVPVGVTHVNLPIIKSKQFSLDKVPDTCPLTNFLEMKVDCSPQYSNRVNGFLTILEDIGGYGAWQRRWCVLQGAVMSYWRYPGDEETKSPMGSINLAECINEEVTRVARDLCARPNTIELKLRRSCGTEVKYLLAADTKSDRATWIDSLNEALRDGRAWTGKDNEALCPDLSRVHNQDVHMCSKATV</sequence>
<dbReference type="FunFam" id="2.30.29.30:FF:000111">
    <property type="entry name" value="anillin isoform X1"/>
    <property type="match status" value="1"/>
</dbReference>
<feature type="compositionally biased region" description="Basic and acidic residues" evidence="2">
    <location>
        <begin position="149"/>
        <end position="162"/>
    </location>
</feature>
<evidence type="ECO:0000313" key="4">
    <source>
        <dbReference type="EMBL" id="PFX32324.1"/>
    </source>
</evidence>
<proteinExistence type="predicted"/>
<organism evidence="4 5">
    <name type="scientific">Stylophora pistillata</name>
    <name type="common">Smooth cauliflower coral</name>
    <dbReference type="NCBI Taxonomy" id="50429"/>
    <lineage>
        <taxon>Eukaryota</taxon>
        <taxon>Metazoa</taxon>
        <taxon>Cnidaria</taxon>
        <taxon>Anthozoa</taxon>
        <taxon>Hexacorallia</taxon>
        <taxon>Scleractinia</taxon>
        <taxon>Astrocoeniina</taxon>
        <taxon>Pocilloporidae</taxon>
        <taxon>Stylophora</taxon>
    </lineage>
</organism>
<dbReference type="STRING" id="50429.A0A2B4SNR6"/>
<dbReference type="GO" id="GO:0000281">
    <property type="term" value="P:mitotic cytokinesis"/>
    <property type="evidence" value="ECO:0007669"/>
    <property type="project" value="TreeGrafter"/>
</dbReference>
<feature type="compositionally biased region" description="Basic and acidic residues" evidence="2">
    <location>
        <begin position="93"/>
        <end position="107"/>
    </location>
</feature>
<dbReference type="InterPro" id="IPR051364">
    <property type="entry name" value="Cytokinesis/Rho-signaling"/>
</dbReference>
<feature type="compositionally biased region" description="Basic and acidic residues" evidence="2">
    <location>
        <begin position="346"/>
        <end position="369"/>
    </location>
</feature>
<dbReference type="CDD" id="cd01263">
    <property type="entry name" value="PH_anillin"/>
    <property type="match status" value="1"/>
</dbReference>
<feature type="domain" description="PH" evidence="3">
    <location>
        <begin position="902"/>
        <end position="1011"/>
    </location>
</feature>
<keyword evidence="1" id="KW-0175">Coiled coil</keyword>
<evidence type="ECO:0000256" key="1">
    <source>
        <dbReference type="ARBA" id="ARBA00023054"/>
    </source>
</evidence>
<dbReference type="GO" id="GO:0005826">
    <property type="term" value="C:actomyosin contractile ring"/>
    <property type="evidence" value="ECO:0007669"/>
    <property type="project" value="TreeGrafter"/>
</dbReference>
<evidence type="ECO:0000259" key="3">
    <source>
        <dbReference type="PROSITE" id="PS50003"/>
    </source>
</evidence>
<evidence type="ECO:0000256" key="2">
    <source>
        <dbReference type="SAM" id="MobiDB-lite"/>
    </source>
</evidence>
<dbReference type="InterPro" id="IPR001849">
    <property type="entry name" value="PH_domain"/>
</dbReference>
<feature type="compositionally biased region" description="Polar residues" evidence="2">
    <location>
        <begin position="591"/>
        <end position="605"/>
    </location>
</feature>
<feature type="compositionally biased region" description="Polar residues" evidence="2">
    <location>
        <begin position="236"/>
        <end position="247"/>
    </location>
</feature>
<feature type="compositionally biased region" description="Polar residues" evidence="2">
    <location>
        <begin position="257"/>
        <end position="266"/>
    </location>
</feature>
<feature type="compositionally biased region" description="Basic and acidic residues" evidence="2">
    <location>
        <begin position="60"/>
        <end position="73"/>
    </location>
</feature>
<feature type="region of interest" description="Disordered" evidence="2">
    <location>
        <begin position="565"/>
        <end position="617"/>
    </location>
</feature>
<dbReference type="Proteomes" id="UP000225706">
    <property type="component" value="Unassembled WGS sequence"/>
</dbReference>
<dbReference type="GO" id="GO:0000915">
    <property type="term" value="P:actomyosin contractile ring assembly"/>
    <property type="evidence" value="ECO:0007669"/>
    <property type="project" value="TreeGrafter"/>
</dbReference>
<keyword evidence="5" id="KW-1185">Reference proteome</keyword>
<feature type="compositionally biased region" description="Polar residues" evidence="2">
    <location>
        <begin position="77"/>
        <end position="91"/>
    </location>
</feature>
<dbReference type="PANTHER" id="PTHR21538:SF23">
    <property type="entry name" value="ANILLIN"/>
    <property type="match status" value="1"/>
</dbReference>
<reference evidence="5" key="1">
    <citation type="journal article" date="2017" name="bioRxiv">
        <title>Comparative analysis of the genomes of Stylophora pistillata and Acropora digitifera provides evidence for extensive differences between species of corals.</title>
        <authorList>
            <person name="Voolstra C.R."/>
            <person name="Li Y."/>
            <person name="Liew Y.J."/>
            <person name="Baumgarten S."/>
            <person name="Zoccola D."/>
            <person name="Flot J.-F."/>
            <person name="Tambutte S."/>
            <person name="Allemand D."/>
            <person name="Aranda M."/>
        </authorList>
    </citation>
    <scope>NUCLEOTIDE SEQUENCE [LARGE SCALE GENOMIC DNA]</scope>
</reference>
<dbReference type="GO" id="GO:0031106">
    <property type="term" value="P:septin ring organization"/>
    <property type="evidence" value="ECO:0007669"/>
    <property type="project" value="TreeGrafter"/>
</dbReference>
<feature type="region of interest" description="Disordered" evidence="2">
    <location>
        <begin position="412"/>
        <end position="525"/>
    </location>
</feature>
<feature type="compositionally biased region" description="Polar residues" evidence="2">
    <location>
        <begin position="418"/>
        <end position="431"/>
    </location>
</feature>
<dbReference type="PROSITE" id="PS50003">
    <property type="entry name" value="PH_DOMAIN"/>
    <property type="match status" value="1"/>
</dbReference>
<feature type="compositionally biased region" description="Basic and acidic residues" evidence="2">
    <location>
        <begin position="565"/>
        <end position="575"/>
    </location>
</feature>
<dbReference type="Gene3D" id="2.30.29.30">
    <property type="entry name" value="Pleckstrin-homology domain (PH domain)/Phosphotyrosine-binding domain (PTB)"/>
    <property type="match status" value="1"/>
</dbReference>
<dbReference type="SUPFAM" id="SSF50729">
    <property type="entry name" value="PH domain-like"/>
    <property type="match status" value="1"/>
</dbReference>
<feature type="compositionally biased region" description="Basic and acidic residues" evidence="2">
    <location>
        <begin position="21"/>
        <end position="46"/>
    </location>
</feature>
<dbReference type="InterPro" id="IPR011993">
    <property type="entry name" value="PH-like_dom_sf"/>
</dbReference>
<name>A0A2B4SNR6_STYPI</name>
<feature type="region of interest" description="Disordered" evidence="2">
    <location>
        <begin position="1"/>
        <end position="372"/>
    </location>
</feature>
<dbReference type="Pfam" id="PF08174">
    <property type="entry name" value="Anillin"/>
    <property type="match status" value="1"/>
</dbReference>
<gene>
    <name evidence="4" type="primary">anln</name>
    <name evidence="4" type="ORF">AWC38_SpisGene2866</name>
</gene>
<evidence type="ECO:0000313" key="5">
    <source>
        <dbReference type="Proteomes" id="UP000225706"/>
    </source>
</evidence>
<dbReference type="PANTHER" id="PTHR21538">
    <property type="entry name" value="ANILLIN/RHOTEKIN RTKN"/>
    <property type="match status" value="1"/>
</dbReference>
<feature type="compositionally biased region" description="Low complexity" evidence="2">
    <location>
        <begin position="123"/>
        <end position="140"/>
    </location>
</feature>
<dbReference type="EMBL" id="LSMT01000025">
    <property type="protein sequence ID" value="PFX32324.1"/>
    <property type="molecule type" value="Genomic_DNA"/>
</dbReference>
<protein>
    <submittedName>
        <fullName evidence="4">Actin-binding protein anillin</fullName>
    </submittedName>
</protein>
<accession>A0A2B4SNR6</accession>
<comment type="caution">
    <text evidence="4">The sequence shown here is derived from an EMBL/GenBank/DDBJ whole genome shotgun (WGS) entry which is preliminary data.</text>
</comment>
<dbReference type="InterPro" id="IPR012966">
    <property type="entry name" value="AHD"/>
</dbReference>
<feature type="compositionally biased region" description="Basic and acidic residues" evidence="2">
    <location>
        <begin position="433"/>
        <end position="459"/>
    </location>
</feature>
<dbReference type="OrthoDB" id="5915976at2759"/>